<dbReference type="EMBL" id="BMLP01000015">
    <property type="protein sequence ID" value="GGO38961.1"/>
    <property type="molecule type" value="Genomic_DNA"/>
</dbReference>
<comment type="caution">
    <text evidence="1">The sequence shown here is derived from an EMBL/GenBank/DDBJ whole genome shotgun (WGS) entry which is preliminary data.</text>
</comment>
<dbReference type="Pfam" id="PF03567">
    <property type="entry name" value="Sulfotransfer_2"/>
    <property type="match status" value="1"/>
</dbReference>
<protein>
    <recommendedName>
        <fullName evidence="3">Sulfotransferase family protein</fullName>
    </recommendedName>
</protein>
<organism evidence="1 2">
    <name type="scientific">Gemmobacter aquaticus</name>
    <dbReference type="NCBI Taxonomy" id="490185"/>
    <lineage>
        <taxon>Bacteria</taxon>
        <taxon>Pseudomonadati</taxon>
        <taxon>Pseudomonadota</taxon>
        <taxon>Alphaproteobacteria</taxon>
        <taxon>Rhodobacterales</taxon>
        <taxon>Paracoccaceae</taxon>
        <taxon>Gemmobacter</taxon>
    </lineage>
</organism>
<dbReference type="Proteomes" id="UP000598196">
    <property type="component" value="Unassembled WGS sequence"/>
</dbReference>
<dbReference type="GO" id="GO:0016020">
    <property type="term" value="C:membrane"/>
    <property type="evidence" value="ECO:0007669"/>
    <property type="project" value="InterPro"/>
</dbReference>
<dbReference type="GO" id="GO:0008146">
    <property type="term" value="F:sulfotransferase activity"/>
    <property type="evidence" value="ECO:0007669"/>
    <property type="project" value="InterPro"/>
</dbReference>
<dbReference type="InterPro" id="IPR027417">
    <property type="entry name" value="P-loop_NTPase"/>
</dbReference>
<keyword evidence="2" id="KW-1185">Reference proteome</keyword>
<evidence type="ECO:0000313" key="1">
    <source>
        <dbReference type="EMBL" id="GGO38961.1"/>
    </source>
</evidence>
<name>A0A917YQN9_9RHOB</name>
<dbReference type="InterPro" id="IPR005331">
    <property type="entry name" value="Sulfotransferase"/>
</dbReference>
<dbReference type="AlphaFoldDB" id="A0A917YQN9"/>
<dbReference type="Gene3D" id="3.40.50.300">
    <property type="entry name" value="P-loop containing nucleotide triphosphate hydrolases"/>
    <property type="match status" value="1"/>
</dbReference>
<sequence>MPLRCDWITQRMRSIDRVRPAASEAVTDMTQDSRALAEEFDVPHALMERFVNRFSPKLVAPDSFRADADTMLFVHIPKTAGMSVGRSFQETFDIFRGVHWQDVVKSFRNQTREAIYLQSQGRARQVIMGHYGWPELQVWRNHEMPMKCGTILRDPVARTISNYHYNCSAAHPDNEGFRNRFPTLDAYVQQIPYDVQVTQALGMVCSFENVLTKLINHYTFLGVTEHLSASLAHLARSHGLPKPQEFRENIGKASEDEAPPADLIKHIEARCHNDRKLHSLLMRLYATN</sequence>
<evidence type="ECO:0000313" key="2">
    <source>
        <dbReference type="Proteomes" id="UP000598196"/>
    </source>
</evidence>
<proteinExistence type="predicted"/>
<evidence type="ECO:0008006" key="3">
    <source>
        <dbReference type="Google" id="ProtNLM"/>
    </source>
</evidence>
<reference evidence="1 2" key="1">
    <citation type="journal article" date="2014" name="Int. J. Syst. Evol. Microbiol.">
        <title>Complete genome sequence of Corynebacterium casei LMG S-19264T (=DSM 44701T), isolated from a smear-ripened cheese.</title>
        <authorList>
            <consortium name="US DOE Joint Genome Institute (JGI-PGF)"/>
            <person name="Walter F."/>
            <person name="Albersmeier A."/>
            <person name="Kalinowski J."/>
            <person name="Ruckert C."/>
        </authorList>
    </citation>
    <scope>NUCLEOTIDE SEQUENCE [LARGE SCALE GENOMIC DNA]</scope>
    <source>
        <strain evidence="1 2">CGMCC 1.7029</strain>
    </source>
</reference>
<gene>
    <name evidence="1" type="ORF">GCM10010991_37100</name>
</gene>
<accession>A0A917YQN9</accession>